<dbReference type="InterPro" id="IPR006608">
    <property type="entry name" value="CC2D1A/B_DM14"/>
</dbReference>
<evidence type="ECO:0000256" key="1">
    <source>
        <dbReference type="SAM" id="Coils"/>
    </source>
</evidence>
<feature type="domain" description="DM14" evidence="3">
    <location>
        <begin position="14"/>
        <end position="72"/>
    </location>
</feature>
<feature type="compositionally biased region" description="Polar residues" evidence="2">
    <location>
        <begin position="655"/>
        <end position="704"/>
    </location>
</feature>
<evidence type="ECO:0000313" key="4">
    <source>
        <dbReference type="EMBL" id="KAK3777554.1"/>
    </source>
</evidence>
<feature type="coiled-coil region" evidence="1">
    <location>
        <begin position="262"/>
        <end position="333"/>
    </location>
</feature>
<protein>
    <recommendedName>
        <fullName evidence="3">DM14 domain-containing protein</fullName>
    </recommendedName>
</protein>
<feature type="region of interest" description="Disordered" evidence="2">
    <location>
        <begin position="370"/>
        <end position="400"/>
    </location>
</feature>
<dbReference type="InterPro" id="IPR039725">
    <property type="entry name" value="CC2D1A/B"/>
</dbReference>
<feature type="compositionally biased region" description="Polar residues" evidence="2">
    <location>
        <begin position="756"/>
        <end position="784"/>
    </location>
</feature>
<proteinExistence type="predicted"/>
<keyword evidence="1" id="KW-0175">Coiled coil</keyword>
<sequence length="1117" mass="123496">MSWQQRQPENVASISFLEERINMYISAMDTASAVNDSHQSSQLQRDIQKLVDLMERVGAGEEIMESQVPPPLAITPQIDVLPNALGELSARLADYHKALYFAEEELSDDRINKIQGMQRALQAIHNLQKRAEAGFPIRADEVPPPVAIPNDDEFDNDAIKTISRRLTQYQEALRSAEQSEGTDRRRITKIQSTLRTLEFLMTRAKAKRPVWKKDIPPEFEYCIVSPKGSPSMTKTKYLLVIRSLILRLSAPTILDSDIAVNSAAALKKLKALEEELVKEKDAQPWLRSGNSLPELTKEVEKLEKLAAKKKENISEASRNLTLLEVRIREYTSAALKAKKENQMPAAIKHFKVLKGLQALRESLEKGDTVDMTLVPPAPKDYTPTNESLPPMQANEESHAESRERISHGETARLLPVNFRPPPETAEDKLAQKLTNYLDPGDDFALESPASQAGQQNVIVNNMSKSTRSLLKKVQNSAVKLPAERVLYGDPGYSDASMNEEAGHKKEDMRPQNFDVDQALNESEGEKKVIAGDKVERETTIKENIAVADVNRITDLPEKSDATFEENHKPKEEEAVHHLNPKVENGAKIAAAVQSTPKSNAKSSGDIYSRKTLDSVGFLSCQTVPDKEKNGVTKEVARKEQCNDWNLPGATRIENPVSNNNEQTDQNSNYVPELSSDYSQASTSAYSNISENKPVSENAQLQDNQQSDEKTCENQIKLGGAADVDSENDVIEHDRDVGPAKSLESEKPVESTKTLEESLSNGHDSGIPSISMQNGNSSCLSQTSQTNNEGMSAQMYLPDSGHEALVTDSVADPSTFKESVVVKEVQLEEQPTSISLVQGTTSIGNSQQQIQNTSTQEDDNLTAKSIPISCSSDEFEFQDLMASMSVSPVLSKTAKQTSKEVQNQVNSISVSMSSIPKEGSLNVSHPKLSGPIPVDGSNTNSSALSSVNSSDGHIFSSSHDNNSLPTSLMKINHSSEQHFLSLPLSSGFMADSFSGKNLIAGGTQHHLRSQTNVVFTCLENLKYDLLVEKSKNQHGNSEEIMNLEARMNQIRSKLRQSGRLIWELYKACVESELTSIIKEIAALRDAPEDDHFIALQHKQKLANRELKLLQERLPKLSY</sequence>
<feature type="region of interest" description="Disordered" evidence="2">
    <location>
        <begin position="733"/>
        <end position="784"/>
    </location>
</feature>
<evidence type="ECO:0000313" key="5">
    <source>
        <dbReference type="Proteomes" id="UP001283361"/>
    </source>
</evidence>
<reference evidence="4" key="1">
    <citation type="journal article" date="2023" name="G3 (Bethesda)">
        <title>A reference genome for the long-term kleptoplast-retaining sea slug Elysia crispata morphotype clarki.</title>
        <authorList>
            <person name="Eastman K.E."/>
            <person name="Pendleton A.L."/>
            <person name="Shaikh M.A."/>
            <person name="Suttiyut T."/>
            <person name="Ogas R."/>
            <person name="Tomko P."/>
            <person name="Gavelis G."/>
            <person name="Widhalm J.R."/>
            <person name="Wisecaver J.H."/>
        </authorList>
    </citation>
    <scope>NUCLEOTIDE SEQUENCE</scope>
    <source>
        <strain evidence="4">ECLA1</strain>
    </source>
</reference>
<dbReference type="PANTHER" id="PTHR13076:SF9">
    <property type="entry name" value="COILED-COIL AND C2 DOMAIN-CONTAINING PROTEIN 1-LIKE"/>
    <property type="match status" value="1"/>
</dbReference>
<organism evidence="4 5">
    <name type="scientific">Elysia crispata</name>
    <name type="common">lettuce slug</name>
    <dbReference type="NCBI Taxonomy" id="231223"/>
    <lineage>
        <taxon>Eukaryota</taxon>
        <taxon>Metazoa</taxon>
        <taxon>Spiralia</taxon>
        <taxon>Lophotrochozoa</taxon>
        <taxon>Mollusca</taxon>
        <taxon>Gastropoda</taxon>
        <taxon>Heterobranchia</taxon>
        <taxon>Euthyneura</taxon>
        <taxon>Panpulmonata</taxon>
        <taxon>Sacoglossa</taxon>
        <taxon>Placobranchoidea</taxon>
        <taxon>Plakobranchidae</taxon>
        <taxon>Elysia</taxon>
    </lineage>
</organism>
<comment type="caution">
    <text evidence="4">The sequence shown here is derived from an EMBL/GenBank/DDBJ whole genome shotgun (WGS) entry which is preliminary data.</text>
</comment>
<dbReference type="AlphaFoldDB" id="A0AAE1DNZ2"/>
<keyword evidence="5" id="KW-1185">Reference proteome</keyword>
<dbReference type="GO" id="GO:0001227">
    <property type="term" value="F:DNA-binding transcription repressor activity, RNA polymerase II-specific"/>
    <property type="evidence" value="ECO:0007669"/>
    <property type="project" value="InterPro"/>
</dbReference>
<feature type="region of interest" description="Disordered" evidence="2">
    <location>
        <begin position="487"/>
        <end position="508"/>
    </location>
</feature>
<dbReference type="Pfam" id="PF21528">
    <property type="entry name" value="CC2D1A-B_DM14"/>
    <property type="match status" value="1"/>
</dbReference>
<accession>A0AAE1DNZ2</accession>
<evidence type="ECO:0000259" key="3">
    <source>
        <dbReference type="SMART" id="SM00685"/>
    </source>
</evidence>
<dbReference type="Proteomes" id="UP001283361">
    <property type="component" value="Unassembled WGS sequence"/>
</dbReference>
<dbReference type="PANTHER" id="PTHR13076">
    <property type="entry name" value="COILED-COIL AND C2 DOMAIN-CONTAINING PROTEIN 1-LIKE"/>
    <property type="match status" value="1"/>
</dbReference>
<dbReference type="SMART" id="SM00685">
    <property type="entry name" value="DM14"/>
    <property type="match status" value="2"/>
</dbReference>
<gene>
    <name evidence="4" type="ORF">RRG08_021674</name>
</gene>
<evidence type="ECO:0000256" key="2">
    <source>
        <dbReference type="SAM" id="MobiDB-lite"/>
    </source>
</evidence>
<dbReference type="EMBL" id="JAWDGP010003066">
    <property type="protein sequence ID" value="KAK3777554.1"/>
    <property type="molecule type" value="Genomic_DNA"/>
</dbReference>
<feature type="compositionally biased region" description="Basic and acidic residues" evidence="2">
    <location>
        <begin position="733"/>
        <end position="755"/>
    </location>
</feature>
<feature type="domain" description="DM14" evidence="3">
    <location>
        <begin position="320"/>
        <end position="378"/>
    </location>
</feature>
<name>A0AAE1DNZ2_9GAST</name>
<feature type="region of interest" description="Disordered" evidence="2">
    <location>
        <begin position="645"/>
        <end position="710"/>
    </location>
</feature>